<dbReference type="InterPro" id="IPR052530">
    <property type="entry name" value="NAD(P)H_nitroreductase"/>
</dbReference>
<dbReference type="AlphaFoldDB" id="A0A1B8Q3X3"/>
<evidence type="ECO:0000256" key="5">
    <source>
        <dbReference type="ARBA" id="ARBA00023002"/>
    </source>
</evidence>
<organism evidence="10 11">
    <name type="scientific">Moraxella lacunata</name>
    <dbReference type="NCBI Taxonomy" id="477"/>
    <lineage>
        <taxon>Bacteria</taxon>
        <taxon>Pseudomonadati</taxon>
        <taxon>Pseudomonadota</taxon>
        <taxon>Gammaproteobacteria</taxon>
        <taxon>Moraxellales</taxon>
        <taxon>Moraxellaceae</taxon>
        <taxon>Moraxella</taxon>
    </lineage>
</organism>
<keyword evidence="6 7" id="KW-0520">NAD</keyword>
<comment type="similarity">
    <text evidence="1 7">Belongs to the nitroreductase family.</text>
</comment>
<evidence type="ECO:0000256" key="1">
    <source>
        <dbReference type="ARBA" id="ARBA00007118"/>
    </source>
</evidence>
<name>A0A1B8Q3X3_MORLA</name>
<dbReference type="Proteomes" id="UP000092607">
    <property type="component" value="Unassembled WGS sequence"/>
</dbReference>
<proteinExistence type="inferred from homology"/>
<gene>
    <name evidence="10" type="ORF">A9309_05230</name>
</gene>
<evidence type="ECO:0000256" key="8">
    <source>
        <dbReference type="PIRSR" id="PIRSR000232-1"/>
    </source>
</evidence>
<dbReference type="EMBL" id="LZMS01000046">
    <property type="protein sequence ID" value="OBX64032.1"/>
    <property type="molecule type" value="Genomic_DNA"/>
</dbReference>
<evidence type="ECO:0000313" key="10">
    <source>
        <dbReference type="EMBL" id="OBX64032.1"/>
    </source>
</evidence>
<evidence type="ECO:0000256" key="2">
    <source>
        <dbReference type="ARBA" id="ARBA00022630"/>
    </source>
</evidence>
<dbReference type="EC" id="1.-.-.-" evidence="7"/>
<dbReference type="SUPFAM" id="SSF55469">
    <property type="entry name" value="FMN-dependent nitroreductase-like"/>
    <property type="match status" value="1"/>
</dbReference>
<keyword evidence="2 7" id="KW-0285">Flavoprotein</keyword>
<accession>A0A1B8Q3X3</accession>
<keyword evidence="3 7" id="KW-0288">FMN</keyword>
<dbReference type="OrthoDB" id="9804207at2"/>
<protein>
    <recommendedName>
        <fullName evidence="7">Putative NAD(P)H nitroreductase</fullName>
        <ecNumber evidence="7">1.-.-.-</ecNumber>
    </recommendedName>
</protein>
<feature type="domain" description="Nitroreductase" evidence="9">
    <location>
        <begin position="8"/>
        <end position="168"/>
    </location>
</feature>
<dbReference type="RefSeq" id="WP_065256852.1">
    <property type="nucleotide sequence ID" value="NZ_JARDJM010000027.1"/>
</dbReference>
<evidence type="ECO:0000256" key="6">
    <source>
        <dbReference type="ARBA" id="ARBA00023027"/>
    </source>
</evidence>
<feature type="binding site" evidence="8">
    <location>
        <position position="40"/>
    </location>
    <ligand>
        <name>FMN</name>
        <dbReference type="ChEBI" id="CHEBI:58210"/>
        <note>ligand shared between dimeric partners</note>
    </ligand>
</feature>
<keyword evidence="5 7" id="KW-0560">Oxidoreductase</keyword>
<dbReference type="Pfam" id="PF00881">
    <property type="entry name" value="Nitroreductase"/>
    <property type="match status" value="1"/>
</dbReference>
<dbReference type="PIRSF" id="PIRSF000232">
    <property type="entry name" value="YdjA"/>
    <property type="match status" value="1"/>
</dbReference>
<evidence type="ECO:0000259" key="9">
    <source>
        <dbReference type="Pfam" id="PF00881"/>
    </source>
</evidence>
<feature type="binding site" description="in other chain" evidence="8">
    <location>
        <begin position="138"/>
        <end position="140"/>
    </location>
    <ligand>
        <name>FMN</name>
        <dbReference type="ChEBI" id="CHEBI:58210"/>
        <note>ligand shared between dimeric partners</note>
    </ligand>
</feature>
<sequence length="190" mass="21011">MNDLISLIHARRSIGKLSLPMPSHDELNTAFACAMTAPDHKVLRPYRFSVMTGKALDEFGQVLLQAGLAKAETDGESLDDTARTKLINMPKRAPMIITVATDYKSHPKVPEFEQLLCVGAVVQNLLLALQSMGYRTVWRTGDLCNEPAVKAHFGVSDDNTVCGFIYVGSSDIVMPEREAVDLAEFVYFYQ</sequence>
<feature type="binding site" description="in other chain" evidence="8">
    <location>
        <begin position="11"/>
        <end position="13"/>
    </location>
    <ligand>
        <name>FMN</name>
        <dbReference type="ChEBI" id="CHEBI:58210"/>
        <note>ligand shared between dimeric partners</note>
    </ligand>
</feature>
<comment type="cofactor">
    <cofactor evidence="8">
        <name>FMN</name>
        <dbReference type="ChEBI" id="CHEBI:58210"/>
    </cofactor>
    <text evidence="8">Binds 1 FMN per subunit.</text>
</comment>
<dbReference type="InterPro" id="IPR026021">
    <property type="entry name" value="YdjA-like"/>
</dbReference>
<evidence type="ECO:0000256" key="3">
    <source>
        <dbReference type="ARBA" id="ARBA00022643"/>
    </source>
</evidence>
<evidence type="ECO:0000313" key="11">
    <source>
        <dbReference type="Proteomes" id="UP000092607"/>
    </source>
</evidence>
<dbReference type="PANTHER" id="PTHR43821:SF1">
    <property type="entry name" value="NAD(P)H NITROREDUCTASE YDJA-RELATED"/>
    <property type="match status" value="1"/>
</dbReference>
<keyword evidence="4 7" id="KW-0521">NADP</keyword>
<dbReference type="InterPro" id="IPR029479">
    <property type="entry name" value="Nitroreductase"/>
</dbReference>
<dbReference type="GO" id="GO:0016491">
    <property type="term" value="F:oxidoreductase activity"/>
    <property type="evidence" value="ECO:0007669"/>
    <property type="project" value="UniProtKB-UniRule"/>
</dbReference>
<evidence type="ECO:0000256" key="7">
    <source>
        <dbReference type="PIRNR" id="PIRNR000232"/>
    </source>
</evidence>
<dbReference type="PANTHER" id="PTHR43821">
    <property type="entry name" value="NAD(P)H NITROREDUCTASE YDJA-RELATED"/>
    <property type="match status" value="1"/>
</dbReference>
<dbReference type="Gene3D" id="3.40.109.10">
    <property type="entry name" value="NADH Oxidase"/>
    <property type="match status" value="1"/>
</dbReference>
<evidence type="ECO:0000256" key="4">
    <source>
        <dbReference type="ARBA" id="ARBA00022857"/>
    </source>
</evidence>
<reference evidence="10 11" key="1">
    <citation type="submission" date="2016-06" db="EMBL/GenBank/DDBJ databases">
        <title>Draft genome of Moraxella lacunata CCUG 57757A.</title>
        <authorList>
            <person name="Salva-Serra F."/>
            <person name="Engstrom-Jakobsson H."/>
            <person name="Thorell K."/>
            <person name="Gonzales-Siles L."/>
            <person name="Karlsson R."/>
            <person name="Boulund F."/>
            <person name="Engstrand L."/>
            <person name="Kristiansson E."/>
            <person name="Moore E."/>
        </authorList>
    </citation>
    <scope>NUCLEOTIDE SEQUENCE [LARGE SCALE GENOMIC DNA]</scope>
    <source>
        <strain evidence="10 11">CCUG 57757A</strain>
    </source>
</reference>
<comment type="caution">
    <text evidence="10">The sequence shown here is derived from an EMBL/GenBank/DDBJ whole genome shotgun (WGS) entry which is preliminary data.</text>
</comment>
<dbReference type="CDD" id="cd02135">
    <property type="entry name" value="YdjA-like"/>
    <property type="match status" value="1"/>
</dbReference>
<dbReference type="InterPro" id="IPR000415">
    <property type="entry name" value="Nitroreductase-like"/>
</dbReference>